<dbReference type="NCBIfam" id="TIGR00229">
    <property type="entry name" value="sensory_box"/>
    <property type="match status" value="1"/>
</dbReference>
<name>A0A975ITQ6_9CAUL</name>
<dbReference type="PANTHER" id="PTHR43065">
    <property type="entry name" value="SENSOR HISTIDINE KINASE"/>
    <property type="match status" value="1"/>
</dbReference>
<dbReference type="InterPro" id="IPR013656">
    <property type="entry name" value="PAS_4"/>
</dbReference>
<dbReference type="InterPro" id="IPR000700">
    <property type="entry name" value="PAS-assoc_C"/>
</dbReference>
<dbReference type="Gene3D" id="3.30.565.10">
    <property type="entry name" value="Histidine kinase-like ATPase, C-terminal domain"/>
    <property type="match status" value="1"/>
</dbReference>
<evidence type="ECO:0000256" key="1">
    <source>
        <dbReference type="ARBA" id="ARBA00000085"/>
    </source>
</evidence>
<dbReference type="KEGG" id="caul:KCG34_18950"/>
<keyword evidence="5" id="KW-0472">Membrane</keyword>
<evidence type="ECO:0000256" key="5">
    <source>
        <dbReference type="SAM" id="Phobius"/>
    </source>
</evidence>
<dbReference type="InterPro" id="IPR036890">
    <property type="entry name" value="HATPase_C_sf"/>
</dbReference>
<protein>
    <recommendedName>
        <fullName evidence="2">histidine kinase</fullName>
        <ecNumber evidence="2">2.7.13.3</ecNumber>
    </recommendedName>
</protein>
<sequence length="848" mass="91714">MTGSKAEGLKAYEGRLAPMALLVLLAVLALALASGHLYSVRQSRDWVDHSYRVIDATRGLFSLVQDVEAGERGYMATNDARFLDNYDASRAQIPASEAHLRDLVRDNADQTARVRAVEDLVDKRVAVAERRVELARSGRMDLARTVQFGEGQAAMGALRGEIQGVIDAENALLAQRARRAASVDLTGYLVGLLLAGSAIAGLGILTVSVSGANRRLRHEVGEREAAEGALRESEARYRAVFRTTADLLYVLDVTPDGRYVMAEVNPAYERAVGASLAQLRGLDVEVLAGEARGAQLVRHLDAVCAVDHPLFSRDHVFLPQGERIWESLLTAVRGADGKVERIVGSSRDVTDRERAQEQMRRGQRLEAIGQLTGGIAHDFNNLLQVIRGNLELISSQVGEGPSAPRVRNALHAAERAAQLTRQLLAFARRQPLEPRVIHLGRLIGDMTEILRRTLGERMQVETRIAEDLWNTSADPAQVESAVLNLAINARDAMADGGRLTIALENTSVAAGGDGELERGDYVLISVSDTGCGMDKETLKRVFEPFFTTKGAEKGTGLGLSMVYGFVKQSRGHVQMFSAPGEGATVKIYLPRSLEAVEEASEAPAGALHGSSEVILVVEDDDMVRASAVGILREHGYTCIHAPNGAAALNMLESGARIDLLFTDVVMPGPVTCRDLAREAQALRPGLPVLYTSGYAEDAIVHDGRVDEGVQLLSKPYDRETLARRISAMLKAARPVVLVVEDDPLVRMAAVDMVEALGFTPLQAGDAPSAMEILRRKQPVDVLFTDIGLPGVRGTELAQQARAMRPELKVIFASGYGDSEDLDDGLDASHLRKPYEQDQLAEALTSAVH</sequence>
<dbReference type="Pfam" id="PF00072">
    <property type="entry name" value="Response_reg"/>
    <property type="match status" value="2"/>
</dbReference>
<dbReference type="InterPro" id="IPR004358">
    <property type="entry name" value="Sig_transdc_His_kin-like_C"/>
</dbReference>
<dbReference type="InterPro" id="IPR000014">
    <property type="entry name" value="PAS"/>
</dbReference>
<dbReference type="EMBL" id="CP073078">
    <property type="protein sequence ID" value="QUD87122.1"/>
    <property type="molecule type" value="Genomic_DNA"/>
</dbReference>
<dbReference type="CDD" id="cd19410">
    <property type="entry name" value="HK9-like_sensor"/>
    <property type="match status" value="1"/>
</dbReference>
<dbReference type="SUPFAM" id="SSF47384">
    <property type="entry name" value="Homodimeric domain of signal transducing histidine kinase"/>
    <property type="match status" value="1"/>
</dbReference>
<dbReference type="SUPFAM" id="SSF55874">
    <property type="entry name" value="ATPase domain of HSP90 chaperone/DNA topoisomerase II/histidine kinase"/>
    <property type="match status" value="1"/>
</dbReference>
<dbReference type="PRINTS" id="PR00344">
    <property type="entry name" value="BCTRLSENSOR"/>
</dbReference>
<feature type="domain" description="Histidine kinase" evidence="6">
    <location>
        <begin position="374"/>
        <end position="593"/>
    </location>
</feature>
<dbReference type="Pfam" id="PF02518">
    <property type="entry name" value="HATPase_c"/>
    <property type="match status" value="1"/>
</dbReference>
<dbReference type="AlphaFoldDB" id="A0A975ITQ6"/>
<feature type="modified residue" description="4-aspartylphosphate" evidence="4">
    <location>
        <position position="663"/>
    </location>
</feature>
<evidence type="ECO:0000256" key="4">
    <source>
        <dbReference type="PROSITE-ProRule" id="PRU00169"/>
    </source>
</evidence>
<dbReference type="SUPFAM" id="SSF55785">
    <property type="entry name" value="PYP-like sensor domain (PAS domain)"/>
    <property type="match status" value="1"/>
</dbReference>
<dbReference type="Gene3D" id="1.10.287.130">
    <property type="match status" value="1"/>
</dbReference>
<dbReference type="RefSeq" id="WP_211937174.1">
    <property type="nucleotide sequence ID" value="NZ_CP073078.1"/>
</dbReference>
<keyword evidence="5" id="KW-1133">Transmembrane helix</keyword>
<feature type="modified residue" description="4-aspartylphosphate" evidence="4">
    <location>
        <position position="785"/>
    </location>
</feature>
<feature type="domain" description="Response regulatory" evidence="7">
    <location>
        <begin position="735"/>
        <end position="847"/>
    </location>
</feature>
<evidence type="ECO:0000313" key="9">
    <source>
        <dbReference type="EMBL" id="QUD87122.1"/>
    </source>
</evidence>
<feature type="domain" description="Response regulatory" evidence="7">
    <location>
        <begin position="613"/>
        <end position="729"/>
    </location>
</feature>
<keyword evidence="5" id="KW-0812">Transmembrane</keyword>
<dbReference type="Gene3D" id="3.30.450.20">
    <property type="entry name" value="PAS domain"/>
    <property type="match status" value="1"/>
</dbReference>
<dbReference type="InterPro" id="IPR003594">
    <property type="entry name" value="HATPase_dom"/>
</dbReference>
<gene>
    <name evidence="9" type="ORF">KCG34_18950</name>
</gene>
<evidence type="ECO:0000259" key="8">
    <source>
        <dbReference type="PROSITE" id="PS50113"/>
    </source>
</evidence>
<dbReference type="GO" id="GO:0000155">
    <property type="term" value="F:phosphorelay sensor kinase activity"/>
    <property type="evidence" value="ECO:0007669"/>
    <property type="project" value="InterPro"/>
</dbReference>
<dbReference type="PROSITE" id="PS50113">
    <property type="entry name" value="PAC"/>
    <property type="match status" value="1"/>
</dbReference>
<dbReference type="Pfam" id="PF05227">
    <property type="entry name" value="CHASE3"/>
    <property type="match status" value="1"/>
</dbReference>
<dbReference type="InterPro" id="IPR036097">
    <property type="entry name" value="HisK_dim/P_sf"/>
</dbReference>
<dbReference type="CDD" id="cd00082">
    <property type="entry name" value="HisKA"/>
    <property type="match status" value="1"/>
</dbReference>
<dbReference type="Gene3D" id="3.40.50.2300">
    <property type="match status" value="2"/>
</dbReference>
<dbReference type="PROSITE" id="PS50109">
    <property type="entry name" value="HIS_KIN"/>
    <property type="match status" value="1"/>
</dbReference>
<feature type="transmembrane region" description="Helical" evidence="5">
    <location>
        <begin position="20"/>
        <end position="40"/>
    </location>
</feature>
<evidence type="ECO:0000256" key="2">
    <source>
        <dbReference type="ARBA" id="ARBA00012438"/>
    </source>
</evidence>
<dbReference type="SMART" id="SM00448">
    <property type="entry name" value="REC"/>
    <property type="match status" value="2"/>
</dbReference>
<dbReference type="InterPro" id="IPR005467">
    <property type="entry name" value="His_kinase_dom"/>
</dbReference>
<comment type="catalytic activity">
    <reaction evidence="1">
        <text>ATP + protein L-histidine = ADP + protein N-phospho-L-histidine.</text>
        <dbReference type="EC" id="2.7.13.3"/>
    </reaction>
</comment>
<proteinExistence type="predicted"/>
<dbReference type="EC" id="2.7.13.3" evidence="2"/>
<feature type="transmembrane region" description="Helical" evidence="5">
    <location>
        <begin position="185"/>
        <end position="207"/>
    </location>
</feature>
<organism evidence="9 10">
    <name type="scientific">Phenylobacterium montanum</name>
    <dbReference type="NCBI Taxonomy" id="2823693"/>
    <lineage>
        <taxon>Bacteria</taxon>
        <taxon>Pseudomonadati</taxon>
        <taxon>Pseudomonadota</taxon>
        <taxon>Alphaproteobacteria</taxon>
        <taxon>Caulobacterales</taxon>
        <taxon>Caulobacteraceae</taxon>
        <taxon>Phenylobacterium</taxon>
    </lineage>
</organism>
<dbReference type="PROSITE" id="PS50110">
    <property type="entry name" value="RESPONSE_REGULATORY"/>
    <property type="match status" value="2"/>
</dbReference>
<dbReference type="Proteomes" id="UP000676409">
    <property type="component" value="Chromosome"/>
</dbReference>
<keyword evidence="3 4" id="KW-0597">Phosphoprotein</keyword>
<dbReference type="SUPFAM" id="SSF52172">
    <property type="entry name" value="CheY-like"/>
    <property type="match status" value="2"/>
</dbReference>
<evidence type="ECO:0000256" key="3">
    <source>
        <dbReference type="ARBA" id="ARBA00022553"/>
    </source>
</evidence>
<feature type="domain" description="PAC" evidence="8">
    <location>
        <begin position="304"/>
        <end position="361"/>
    </location>
</feature>
<dbReference type="Pfam" id="PF08448">
    <property type="entry name" value="PAS_4"/>
    <property type="match status" value="1"/>
</dbReference>
<dbReference type="PANTHER" id="PTHR43065:SF49">
    <property type="entry name" value="HISTIDINE KINASE"/>
    <property type="match status" value="1"/>
</dbReference>
<dbReference type="InterPro" id="IPR007891">
    <property type="entry name" value="CHASE3"/>
</dbReference>
<dbReference type="InterPro" id="IPR011006">
    <property type="entry name" value="CheY-like_superfamily"/>
</dbReference>
<dbReference type="InterPro" id="IPR001789">
    <property type="entry name" value="Sig_transdc_resp-reg_receiver"/>
</dbReference>
<dbReference type="Pfam" id="PF00512">
    <property type="entry name" value="HisKA"/>
    <property type="match status" value="1"/>
</dbReference>
<reference evidence="9" key="1">
    <citation type="submission" date="2021-04" db="EMBL/GenBank/DDBJ databases">
        <title>The complete genome sequence of Caulobacter sp. S6.</title>
        <authorList>
            <person name="Tang Y."/>
            <person name="Ouyang W."/>
            <person name="Liu Q."/>
            <person name="Huang B."/>
            <person name="Guo Z."/>
            <person name="Lei P."/>
        </authorList>
    </citation>
    <scope>NUCLEOTIDE SEQUENCE</scope>
    <source>
        <strain evidence="9">S6</strain>
    </source>
</reference>
<dbReference type="SMART" id="SM00387">
    <property type="entry name" value="HATPase_c"/>
    <property type="match status" value="1"/>
</dbReference>
<evidence type="ECO:0000313" key="10">
    <source>
        <dbReference type="Proteomes" id="UP000676409"/>
    </source>
</evidence>
<dbReference type="InterPro" id="IPR035965">
    <property type="entry name" value="PAS-like_dom_sf"/>
</dbReference>
<dbReference type="InterPro" id="IPR003661">
    <property type="entry name" value="HisK_dim/P_dom"/>
</dbReference>
<keyword evidence="10" id="KW-1185">Reference proteome</keyword>
<evidence type="ECO:0000259" key="7">
    <source>
        <dbReference type="PROSITE" id="PS50110"/>
    </source>
</evidence>
<evidence type="ECO:0000259" key="6">
    <source>
        <dbReference type="PROSITE" id="PS50109"/>
    </source>
</evidence>
<accession>A0A975ITQ6</accession>
<dbReference type="SMART" id="SM00388">
    <property type="entry name" value="HisKA"/>
    <property type="match status" value="1"/>
</dbReference>